<dbReference type="InterPro" id="IPR036937">
    <property type="entry name" value="Adhesion_dom_fimbrial_sf"/>
</dbReference>
<dbReference type="InterPro" id="IPR000259">
    <property type="entry name" value="Adhesion_dom_fimbrial"/>
</dbReference>
<dbReference type="Gene3D" id="2.60.40.3310">
    <property type="match status" value="1"/>
</dbReference>
<dbReference type="SUPFAM" id="SSF49401">
    <property type="entry name" value="Bacterial adhesins"/>
    <property type="match status" value="1"/>
</dbReference>
<protein>
    <submittedName>
        <fullName evidence="7">Type-1A pilin</fullName>
    </submittedName>
</protein>
<evidence type="ECO:0000256" key="3">
    <source>
        <dbReference type="ARBA" id="ARBA00022729"/>
    </source>
</evidence>
<evidence type="ECO:0000259" key="6">
    <source>
        <dbReference type="Pfam" id="PF22003"/>
    </source>
</evidence>
<name>A0A3S5D7K7_SEROD</name>
<proteinExistence type="inferred from homology"/>
<dbReference type="Proteomes" id="UP000281391">
    <property type="component" value="Chromosome"/>
</dbReference>
<dbReference type="InterPro" id="IPR054160">
    <property type="entry name" value="MrkD_recept-bd"/>
</dbReference>
<evidence type="ECO:0000256" key="4">
    <source>
        <dbReference type="ARBA" id="ARBA00023263"/>
    </source>
</evidence>
<dbReference type="PANTHER" id="PTHR33420:SF12">
    <property type="entry name" value="FIMBRIN-LIKE PROTEIN FIMI-RELATED"/>
    <property type="match status" value="1"/>
</dbReference>
<feature type="domain" description="MrkD-like receptor binding" evidence="6">
    <location>
        <begin position="44"/>
        <end position="169"/>
    </location>
</feature>
<evidence type="ECO:0000313" key="8">
    <source>
        <dbReference type="Proteomes" id="UP000281391"/>
    </source>
</evidence>
<comment type="similarity">
    <text evidence="2">Belongs to the fimbrial protein family.</text>
</comment>
<gene>
    <name evidence="7" type="primary">fimA_8</name>
    <name evidence="7" type="ORF">NCTC11214_03137</name>
</gene>
<dbReference type="AlphaFoldDB" id="A0A3S5D7K7"/>
<evidence type="ECO:0000256" key="2">
    <source>
        <dbReference type="ARBA" id="ARBA00006671"/>
    </source>
</evidence>
<accession>A0A3S5D7K7</accession>
<evidence type="ECO:0000256" key="1">
    <source>
        <dbReference type="ARBA" id="ARBA00004561"/>
    </source>
</evidence>
<dbReference type="Pfam" id="PF00419">
    <property type="entry name" value="Fimbrial"/>
    <property type="match status" value="1"/>
</dbReference>
<dbReference type="InterPro" id="IPR050263">
    <property type="entry name" value="Bact_Fimbrial_Adh_Pro"/>
</dbReference>
<evidence type="ECO:0000313" key="7">
    <source>
        <dbReference type="EMBL" id="VDZ59625.1"/>
    </source>
</evidence>
<dbReference type="GO" id="GO:0043709">
    <property type="term" value="P:cell adhesion involved in single-species biofilm formation"/>
    <property type="evidence" value="ECO:0007669"/>
    <property type="project" value="TreeGrafter"/>
</dbReference>
<feature type="domain" description="Fimbrial-type adhesion" evidence="5">
    <location>
        <begin position="183"/>
        <end position="322"/>
    </location>
</feature>
<dbReference type="Gene3D" id="2.60.40.1090">
    <property type="entry name" value="Fimbrial-type adhesion domain"/>
    <property type="match status" value="1"/>
</dbReference>
<dbReference type="InterPro" id="IPR008966">
    <property type="entry name" value="Adhesion_dom_sf"/>
</dbReference>
<dbReference type="KEGG" id="sof:NCTC11214_03137"/>
<reference evidence="7 8" key="1">
    <citation type="submission" date="2018-12" db="EMBL/GenBank/DDBJ databases">
        <authorList>
            <consortium name="Pathogen Informatics"/>
        </authorList>
    </citation>
    <scope>NUCLEOTIDE SEQUENCE [LARGE SCALE GENOMIC DNA]</scope>
    <source>
        <strain evidence="7 8">NCTC11214</strain>
    </source>
</reference>
<dbReference type="GO" id="GO:0009289">
    <property type="term" value="C:pilus"/>
    <property type="evidence" value="ECO:0007669"/>
    <property type="project" value="UniProtKB-SubCell"/>
</dbReference>
<dbReference type="Pfam" id="PF22003">
    <property type="entry name" value="MrkDrd"/>
    <property type="match status" value="1"/>
</dbReference>
<organism evidence="7 8">
    <name type="scientific">Serratia odorifera</name>
    <dbReference type="NCBI Taxonomy" id="618"/>
    <lineage>
        <taxon>Bacteria</taxon>
        <taxon>Pseudomonadati</taxon>
        <taxon>Pseudomonadota</taxon>
        <taxon>Gammaproteobacteria</taxon>
        <taxon>Enterobacterales</taxon>
        <taxon>Yersiniaceae</taxon>
        <taxon>Serratia</taxon>
    </lineage>
</organism>
<comment type="subcellular location">
    <subcellularLocation>
        <location evidence="1">Fimbrium</location>
    </subcellularLocation>
</comment>
<dbReference type="PANTHER" id="PTHR33420">
    <property type="entry name" value="FIMBRIAL SUBUNIT ELFA-RELATED"/>
    <property type="match status" value="1"/>
</dbReference>
<keyword evidence="4" id="KW-0281">Fimbrium</keyword>
<dbReference type="EMBL" id="LR134117">
    <property type="protein sequence ID" value="VDZ59625.1"/>
    <property type="molecule type" value="Genomic_DNA"/>
</dbReference>
<keyword evidence="3" id="KW-0732">Signal</keyword>
<sequence>MKKRFLYGVSPALGAAVMLVSGSVYAKCFVNSITKMGTVSGLSIKVQRDVPVGSIIGEQVVGALEGYPVNCVGPSKTYAAMTYGDGITEGNNVYRTNLSGVGVRVTYKPRSYFYTAPPAKIWSFSGESIYSVNSGDLTVQFVKTGPIASGSLLPGSLTRYYAVSDVDNSSADITTLTMGAGNTVTQLACSLNATNIQVPLGDVLATEFTGVGTTLKPKAFNVGLACDANAKINVSLGGAQSVESSDSSILQLTNAGSAGVAKGVGVQLLYNNTPLKLNQVMPLKTSAGGQETFPFTAHYYQTAANITAGSANTTATLNISYQ</sequence>
<evidence type="ECO:0000259" key="5">
    <source>
        <dbReference type="Pfam" id="PF00419"/>
    </source>
</evidence>